<proteinExistence type="predicted"/>
<dbReference type="EMBL" id="CAJVPI010000048">
    <property type="protein sequence ID" value="CAG8466561.1"/>
    <property type="molecule type" value="Genomic_DNA"/>
</dbReference>
<dbReference type="OrthoDB" id="2449294at2759"/>
<evidence type="ECO:0000256" key="2">
    <source>
        <dbReference type="SAM" id="Phobius"/>
    </source>
</evidence>
<keyword evidence="2" id="KW-0812">Transmembrane</keyword>
<protein>
    <submittedName>
        <fullName evidence="3">4051_t:CDS:1</fullName>
    </submittedName>
</protein>
<feature type="region of interest" description="Disordered" evidence="1">
    <location>
        <begin position="90"/>
        <end position="123"/>
    </location>
</feature>
<dbReference type="AlphaFoldDB" id="A0A9N8Z261"/>
<accession>A0A9N8Z261</accession>
<comment type="caution">
    <text evidence="3">The sequence shown here is derived from an EMBL/GenBank/DDBJ whole genome shotgun (WGS) entry which is preliminary data.</text>
</comment>
<keyword evidence="4" id="KW-1185">Reference proteome</keyword>
<dbReference type="Proteomes" id="UP000789739">
    <property type="component" value="Unassembled WGS sequence"/>
</dbReference>
<keyword evidence="2" id="KW-0472">Membrane</keyword>
<name>A0A9N8Z261_9GLOM</name>
<feature type="transmembrane region" description="Helical" evidence="2">
    <location>
        <begin position="207"/>
        <end position="228"/>
    </location>
</feature>
<evidence type="ECO:0000256" key="1">
    <source>
        <dbReference type="SAM" id="MobiDB-lite"/>
    </source>
</evidence>
<sequence>MYLYVGEKNNNSGREIKIGIEKNEYENSGGSKYDNPHERLEAQQAERLGKEENRNFTLAEARAEVIRKELDENKNIKFCSDKCQHYLSKKAPNEPVQEQNSPTPISPKTGGAGKAASNKNNQISDTEKSQILQYFINKSIKKITINNGKLVIEYNNSTTKTIENKDQQLQKYYQLIQTLPNQSLSLSELQENKTNNPTSTPNRDNTGVYVGLTIGAFILGGTFVYFLARKKKK</sequence>
<gene>
    <name evidence="3" type="ORF">PBRASI_LOCUS860</name>
</gene>
<evidence type="ECO:0000313" key="4">
    <source>
        <dbReference type="Proteomes" id="UP000789739"/>
    </source>
</evidence>
<evidence type="ECO:0000313" key="3">
    <source>
        <dbReference type="EMBL" id="CAG8466561.1"/>
    </source>
</evidence>
<reference evidence="3" key="1">
    <citation type="submission" date="2021-06" db="EMBL/GenBank/DDBJ databases">
        <authorList>
            <person name="Kallberg Y."/>
            <person name="Tangrot J."/>
            <person name="Rosling A."/>
        </authorList>
    </citation>
    <scope>NUCLEOTIDE SEQUENCE</scope>
    <source>
        <strain evidence="3">BR232B</strain>
    </source>
</reference>
<keyword evidence="2" id="KW-1133">Transmembrane helix</keyword>
<organism evidence="3 4">
    <name type="scientific">Paraglomus brasilianum</name>
    <dbReference type="NCBI Taxonomy" id="144538"/>
    <lineage>
        <taxon>Eukaryota</taxon>
        <taxon>Fungi</taxon>
        <taxon>Fungi incertae sedis</taxon>
        <taxon>Mucoromycota</taxon>
        <taxon>Glomeromycotina</taxon>
        <taxon>Glomeromycetes</taxon>
        <taxon>Paraglomerales</taxon>
        <taxon>Paraglomeraceae</taxon>
        <taxon>Paraglomus</taxon>
    </lineage>
</organism>